<dbReference type="PANTHER" id="PTHR33609">
    <property type="entry name" value="LOW CALCIUM RESPONSE LOCUS PROTEIN S"/>
    <property type="match status" value="1"/>
</dbReference>
<proteinExistence type="predicted"/>
<protein>
    <submittedName>
        <fullName evidence="1">Transposase</fullName>
    </submittedName>
</protein>
<evidence type="ECO:0000313" key="2">
    <source>
        <dbReference type="Proteomes" id="UP000186469"/>
    </source>
</evidence>
<dbReference type="Proteomes" id="UP000186469">
    <property type="component" value="Unassembled WGS sequence"/>
</dbReference>
<dbReference type="EMBL" id="FRDI01000002">
    <property type="protein sequence ID" value="SHN48953.1"/>
    <property type="molecule type" value="Genomic_DNA"/>
</dbReference>
<dbReference type="GO" id="GO:0003677">
    <property type="term" value="F:DNA binding"/>
    <property type="evidence" value="ECO:0007669"/>
    <property type="project" value="InterPro"/>
</dbReference>
<dbReference type="SUPFAM" id="SSF46689">
    <property type="entry name" value="Homeodomain-like"/>
    <property type="match status" value="1"/>
</dbReference>
<dbReference type="GO" id="GO:0006313">
    <property type="term" value="P:DNA transposition"/>
    <property type="evidence" value="ECO:0007669"/>
    <property type="project" value="InterPro"/>
</dbReference>
<dbReference type="PANTHER" id="PTHR33609:SF5">
    <property type="entry name" value="LOW CALCIUM RESPONSE LOCUS PROTEIN S"/>
    <property type="match status" value="1"/>
</dbReference>
<organism evidence="1 2">
    <name type="scientific">Desulfovibrio litoralis DSM 11393</name>
    <dbReference type="NCBI Taxonomy" id="1121455"/>
    <lineage>
        <taxon>Bacteria</taxon>
        <taxon>Pseudomonadati</taxon>
        <taxon>Thermodesulfobacteriota</taxon>
        <taxon>Desulfovibrionia</taxon>
        <taxon>Desulfovibrionales</taxon>
        <taxon>Desulfovibrionaceae</taxon>
        <taxon>Desulfovibrio</taxon>
    </lineage>
</organism>
<dbReference type="AlphaFoldDB" id="A0A1M7RRL8"/>
<dbReference type="RefSeq" id="WP_084650524.1">
    <property type="nucleotide sequence ID" value="NZ_FRDI01000002.1"/>
</dbReference>
<dbReference type="InterPro" id="IPR002514">
    <property type="entry name" value="Transposase_8"/>
</dbReference>
<dbReference type="GO" id="GO:0004803">
    <property type="term" value="F:transposase activity"/>
    <property type="evidence" value="ECO:0007669"/>
    <property type="project" value="InterPro"/>
</dbReference>
<dbReference type="InterPro" id="IPR052546">
    <property type="entry name" value="Transposase_8_domain"/>
</dbReference>
<sequence length="55" mass="6368">MKKTKFSEFQIVKILKQAEAGRTVVDVCREYGVSSAAFCRWKSQDSGWRRLILSE</sequence>
<dbReference type="InterPro" id="IPR009057">
    <property type="entry name" value="Homeodomain-like_sf"/>
</dbReference>
<reference evidence="1 2" key="1">
    <citation type="submission" date="2016-12" db="EMBL/GenBank/DDBJ databases">
        <authorList>
            <person name="Song W.-J."/>
            <person name="Kurnit D.M."/>
        </authorList>
    </citation>
    <scope>NUCLEOTIDE SEQUENCE [LARGE SCALE GENOMIC DNA]</scope>
    <source>
        <strain evidence="1 2">DSM 11393</strain>
    </source>
</reference>
<keyword evidence="2" id="KW-1185">Reference proteome</keyword>
<name>A0A1M7RRL8_9BACT</name>
<dbReference type="OrthoDB" id="9809060at2"/>
<gene>
    <name evidence="1" type="ORF">SAMN02745728_00077</name>
</gene>
<accession>A0A1M7RRL8</accession>
<dbReference type="Pfam" id="PF01527">
    <property type="entry name" value="HTH_Tnp_1"/>
    <property type="match status" value="1"/>
</dbReference>
<evidence type="ECO:0000313" key="1">
    <source>
        <dbReference type="EMBL" id="SHN48953.1"/>
    </source>
</evidence>